<dbReference type="SUPFAM" id="SSF47616">
    <property type="entry name" value="GST C-terminal domain-like"/>
    <property type="match status" value="1"/>
</dbReference>
<dbReference type="Gene3D" id="1.20.1050.10">
    <property type="match status" value="1"/>
</dbReference>
<evidence type="ECO:0000256" key="2">
    <source>
        <dbReference type="ARBA" id="ARBA00022768"/>
    </source>
</evidence>
<feature type="compositionally biased region" description="Basic and acidic residues" evidence="5">
    <location>
        <begin position="246"/>
        <end position="265"/>
    </location>
</feature>
<dbReference type="FunFam" id="1.20.1050.10:FF:000006">
    <property type="entry name" value="Elongation factor 1 gamma"/>
    <property type="match status" value="1"/>
</dbReference>
<evidence type="ECO:0000259" key="6">
    <source>
        <dbReference type="PROSITE" id="PS50040"/>
    </source>
</evidence>
<evidence type="ECO:0000259" key="7">
    <source>
        <dbReference type="PROSITE" id="PS50405"/>
    </source>
</evidence>
<dbReference type="PROSITE" id="PS50405">
    <property type="entry name" value="GST_CTER"/>
    <property type="match status" value="1"/>
</dbReference>
<dbReference type="FunFam" id="3.40.30.10:FF:000142">
    <property type="entry name" value="Elongation factor 1 gamma"/>
    <property type="match status" value="1"/>
</dbReference>
<name>A0A8F3AFB8_CANAR</name>
<dbReference type="SMART" id="SM01183">
    <property type="entry name" value="EF1G"/>
    <property type="match status" value="1"/>
</dbReference>
<dbReference type="InterPro" id="IPR004046">
    <property type="entry name" value="GST_C"/>
</dbReference>
<proteinExistence type="predicted"/>
<dbReference type="InterPro" id="IPR036433">
    <property type="entry name" value="EF1B_G_C_sf"/>
</dbReference>
<comment type="pathway">
    <text evidence="1">Protein biosynthesis; polypeptide chain elongation.</text>
</comment>
<sequence>MSQGTLYADQKIRGVIPKAIIKAYNLDVKVAEPDAAFEKTFPLKKIPAFVGPKGLKLTEVIAVSLYLIPVLTNHVEDYYTSNHKASLCAIAQLTNTNRAVLNIASPDTKLLGKNATEYAQVLRWLSFSNSEILPVSVNVFGPLIGRSPYNKKQVDEASATLKKINQVVEDRLTNYTYLVGERLTLADYFVASQYVRGFNYLFGSQWRKEFPAITRWFKTVISQPFLKDVLGEVEFIEKPVEYTPPKKEKKAAEKKEAAPAAKKEAAPAAEPAQAPKPKHPLEALGKPTTPLDEWKRTYSNEKTNEVAIPFFWNKFYNPEEWSLWKVDYKYNDELTLTFMSNNLVGGFFARLSASTKYLFGSMVVYGENNNNGITGFFLVRGQEHEPAFDVAPDWESYSFTKLDHSKAEDKAFVENMLTWDHPVEVNGEKKEIADGKVFK</sequence>
<dbReference type="Pfam" id="PF00647">
    <property type="entry name" value="EF1G"/>
    <property type="match status" value="1"/>
</dbReference>
<dbReference type="SUPFAM" id="SSF89942">
    <property type="entry name" value="eEF1-gamma domain"/>
    <property type="match status" value="1"/>
</dbReference>
<dbReference type="CDD" id="cd03181">
    <property type="entry name" value="GST_C_EF1Bgamma_like"/>
    <property type="match status" value="1"/>
</dbReference>
<dbReference type="AlphaFoldDB" id="A0A8F3AFB8"/>
<protein>
    <recommendedName>
        <fullName evidence="9">Elongation factor 1-gamma</fullName>
    </recommendedName>
</protein>
<feature type="compositionally biased region" description="Low complexity" evidence="5">
    <location>
        <begin position="266"/>
        <end position="275"/>
    </location>
</feature>
<feature type="region of interest" description="Disordered" evidence="5">
    <location>
        <begin position="246"/>
        <end position="286"/>
    </location>
</feature>
<dbReference type="FunFam" id="3.30.70.1010:FF:000001">
    <property type="entry name" value="Elongation factor 1-gamma 1"/>
    <property type="match status" value="1"/>
</dbReference>
<evidence type="ECO:0000256" key="4">
    <source>
        <dbReference type="PROSITE-ProRule" id="PRU00519"/>
    </source>
</evidence>
<dbReference type="Proteomes" id="UP000825438">
    <property type="component" value="Chromosome I"/>
</dbReference>
<reference evidence="8" key="1">
    <citation type="submission" date="2021-06" db="EMBL/GenBank/DDBJ databases">
        <title>Candida auris outbreak in lebanese hospital.</title>
        <authorList>
            <person name="Finianos M."/>
        </authorList>
    </citation>
    <scope>NUCLEOTIDE SEQUENCE</scope>
    <source>
        <strain evidence="8">CA7LBN</strain>
    </source>
</reference>
<dbReference type="PROSITE" id="PS50040">
    <property type="entry name" value="EF1G_C"/>
    <property type="match status" value="1"/>
</dbReference>
<dbReference type="InterPro" id="IPR004045">
    <property type="entry name" value="Glutathione_S-Trfase_N"/>
</dbReference>
<dbReference type="GO" id="GO:0003746">
    <property type="term" value="F:translation elongation factor activity"/>
    <property type="evidence" value="ECO:0007669"/>
    <property type="project" value="UniProtKB-UniRule"/>
</dbReference>
<evidence type="ECO:0000256" key="5">
    <source>
        <dbReference type="SAM" id="MobiDB-lite"/>
    </source>
</evidence>
<dbReference type="GO" id="GO:0005737">
    <property type="term" value="C:cytoplasm"/>
    <property type="evidence" value="ECO:0007669"/>
    <property type="project" value="TreeGrafter"/>
</dbReference>
<evidence type="ECO:0000313" key="8">
    <source>
        <dbReference type="EMBL" id="QWW22574.1"/>
    </source>
</evidence>
<dbReference type="InterPro" id="IPR036249">
    <property type="entry name" value="Thioredoxin-like_sf"/>
</dbReference>
<gene>
    <name evidence="8" type="ORF">CA7LBN_001320</name>
</gene>
<dbReference type="SUPFAM" id="SSF52833">
    <property type="entry name" value="Thioredoxin-like"/>
    <property type="match status" value="1"/>
</dbReference>
<dbReference type="InterPro" id="IPR010987">
    <property type="entry name" value="Glutathione-S-Trfase_C-like"/>
</dbReference>
<dbReference type="Pfam" id="PF00043">
    <property type="entry name" value="GST_C"/>
    <property type="match status" value="1"/>
</dbReference>
<keyword evidence="3 4" id="KW-0648">Protein biosynthesis</keyword>
<dbReference type="InterPro" id="IPR001662">
    <property type="entry name" value="EF1B_G_C"/>
</dbReference>
<dbReference type="InterPro" id="IPR050802">
    <property type="entry name" value="EF-GSTs"/>
</dbReference>
<dbReference type="EMBL" id="CP076749">
    <property type="protein sequence ID" value="QWW22574.1"/>
    <property type="molecule type" value="Genomic_DNA"/>
</dbReference>
<dbReference type="PANTHER" id="PTHR43986">
    <property type="entry name" value="ELONGATION FACTOR 1-GAMMA"/>
    <property type="match status" value="1"/>
</dbReference>
<dbReference type="PANTHER" id="PTHR43986:SF1">
    <property type="entry name" value="ELONGATION FACTOR 1-GAMMA"/>
    <property type="match status" value="1"/>
</dbReference>
<dbReference type="Pfam" id="PF02798">
    <property type="entry name" value="GST_N"/>
    <property type="match status" value="1"/>
</dbReference>
<dbReference type="Gene3D" id="3.30.70.1010">
    <property type="entry name" value="Translation elongation factor EF1B, gamma chain, conserved domain"/>
    <property type="match status" value="1"/>
</dbReference>
<feature type="domain" description="EF-1-gamma C-terminal" evidence="6">
    <location>
        <begin position="277"/>
        <end position="439"/>
    </location>
</feature>
<evidence type="ECO:0008006" key="9">
    <source>
        <dbReference type="Google" id="ProtNLM"/>
    </source>
</evidence>
<dbReference type="GO" id="GO:0005085">
    <property type="term" value="F:guanyl-nucleotide exchange factor activity"/>
    <property type="evidence" value="ECO:0007669"/>
    <property type="project" value="UniProtKB-ARBA"/>
</dbReference>
<dbReference type="InterPro" id="IPR036282">
    <property type="entry name" value="Glutathione-S-Trfase_C_sf"/>
</dbReference>
<organism evidence="8">
    <name type="scientific">Candidozyma auris</name>
    <name type="common">Yeast</name>
    <name type="synonym">Candida auris</name>
    <dbReference type="NCBI Taxonomy" id="498019"/>
    <lineage>
        <taxon>Eukaryota</taxon>
        <taxon>Fungi</taxon>
        <taxon>Dikarya</taxon>
        <taxon>Ascomycota</taxon>
        <taxon>Saccharomycotina</taxon>
        <taxon>Pichiomycetes</taxon>
        <taxon>Metschnikowiaceae</taxon>
        <taxon>Candidozyma</taxon>
    </lineage>
</organism>
<keyword evidence="2 4" id="KW-0251">Elongation factor</keyword>
<dbReference type="GO" id="GO:0005634">
    <property type="term" value="C:nucleus"/>
    <property type="evidence" value="ECO:0007669"/>
    <property type="project" value="TreeGrafter"/>
</dbReference>
<dbReference type="Gene3D" id="3.40.30.10">
    <property type="entry name" value="Glutaredoxin"/>
    <property type="match status" value="1"/>
</dbReference>
<evidence type="ECO:0000256" key="1">
    <source>
        <dbReference type="ARBA" id="ARBA00004815"/>
    </source>
</evidence>
<evidence type="ECO:0000256" key="3">
    <source>
        <dbReference type="ARBA" id="ARBA00022917"/>
    </source>
</evidence>
<feature type="domain" description="GST C-terminal" evidence="7">
    <location>
        <begin position="114"/>
        <end position="240"/>
    </location>
</feature>
<accession>A0A8F3AFB8</accession>